<dbReference type="PANTHER" id="PTHR42685:SF22">
    <property type="entry name" value="CONDITIONED MEDIUM FACTOR RECEPTOR 1"/>
    <property type="match status" value="1"/>
</dbReference>
<protein>
    <submittedName>
        <fullName evidence="2">NAD(P)/FAD-dependent oxidoreductase</fullName>
    </submittedName>
</protein>
<evidence type="ECO:0000313" key="2">
    <source>
        <dbReference type="EMBL" id="UJG39630.1"/>
    </source>
</evidence>
<dbReference type="PRINTS" id="PR00420">
    <property type="entry name" value="RNGMNOXGNASE"/>
</dbReference>
<dbReference type="GO" id="GO:0016628">
    <property type="term" value="F:oxidoreductase activity, acting on the CH-CH group of donors, NAD or NADP as acceptor"/>
    <property type="evidence" value="ECO:0007669"/>
    <property type="project" value="InterPro"/>
</dbReference>
<dbReference type="InterPro" id="IPR054715">
    <property type="entry name" value="GGR_cat"/>
</dbReference>
<dbReference type="Gene3D" id="3.50.50.60">
    <property type="entry name" value="FAD/NAD(P)-binding domain"/>
    <property type="match status" value="1"/>
</dbReference>
<dbReference type="PANTHER" id="PTHR42685">
    <property type="entry name" value="GERANYLGERANYL DIPHOSPHATE REDUCTASE"/>
    <property type="match status" value="1"/>
</dbReference>
<dbReference type="SUPFAM" id="SSF51905">
    <property type="entry name" value="FAD/NAD(P)-binding domain"/>
    <property type="match status" value="1"/>
</dbReference>
<accession>A0A9Y1BIJ0</accession>
<dbReference type="NCBIfam" id="TIGR02032">
    <property type="entry name" value="GG-red-SF"/>
    <property type="match status" value="1"/>
</dbReference>
<feature type="domain" description="Digeranylgeranylglycerophospholipid reductase catalytic" evidence="1">
    <location>
        <begin position="180"/>
        <end position="243"/>
    </location>
</feature>
<dbReference type="EMBL" id="CP084166">
    <property type="protein sequence ID" value="UJG39630.1"/>
    <property type="molecule type" value="Genomic_DNA"/>
</dbReference>
<reference evidence="2" key="1">
    <citation type="journal article" date="2022" name="Nat. Microbiol.">
        <title>Unique mobile elements and scalable gene flow at the prokaryote-eukaryote boundary revealed by circularized Asgard archaea genomes.</title>
        <authorList>
            <person name="Wu F."/>
            <person name="Speth D.R."/>
            <person name="Philosof A."/>
            <person name="Cremiere A."/>
            <person name="Narayanan A."/>
            <person name="Barco R.A."/>
            <person name="Connon S.A."/>
            <person name="Amend J.P."/>
            <person name="Antoshechkin I.A."/>
            <person name="Orphan V.J."/>
        </authorList>
    </citation>
    <scope>NUCLEOTIDE SEQUENCE</scope>
    <source>
        <strain evidence="2">PM71</strain>
    </source>
</reference>
<dbReference type="InterPro" id="IPR036188">
    <property type="entry name" value="FAD/NAD-bd_sf"/>
</dbReference>
<dbReference type="AlphaFoldDB" id="A0A9Y1BIJ0"/>
<gene>
    <name evidence="2" type="ORF">K9W45_07100</name>
</gene>
<dbReference type="Proteomes" id="UP001201020">
    <property type="component" value="Chromosome"/>
</dbReference>
<dbReference type="Pfam" id="PF13450">
    <property type="entry name" value="NAD_binding_8"/>
    <property type="match status" value="1"/>
</dbReference>
<sequence length="389" mass="44349">MQIEKIDIGIIGAGPAGLSAGLALAMNGHKPIIFEEHSVVGIPVQCGEGISDKVFLDFPILKDNRGFLLRKFKNTKIYFPGNYAVFGDTHAYMIMRDKFDQFLAKHVERSGGRILTNSRVIDVTEKKGGVQIEIEKEGKRQLFLSSILLIAEGPKANIAKKLGFETPEMIRALEYRIQGEFSDTMEFYFDNEKYPFGYCWIFPRKEETNVGIVTTAKNRKEILDNFLKERNISGKIIKKIGGAIPKKGIVKRLATEKIALLGDTGGFANPLFYGGIRNAMFSGKIVADIINMQLKNREKIDLRIFEKEVRKHPFTSEISIKCHNYFYTSSVKFQEKIGKLFNETYINRIENKEILKYLLKLATNPTLIKNPRKLYLLYKGFKLARDYGF</sequence>
<proteinExistence type="predicted"/>
<dbReference type="InterPro" id="IPR011777">
    <property type="entry name" value="Geranylgeranyl_Rdtase_fam"/>
</dbReference>
<dbReference type="InterPro" id="IPR050407">
    <property type="entry name" value="Geranylgeranyl_reductase"/>
</dbReference>
<organism evidence="2">
    <name type="scientific">Candidatus Heimdallarchaeum aukensis</name>
    <dbReference type="NCBI Taxonomy" id="2876573"/>
    <lineage>
        <taxon>Archaea</taxon>
        <taxon>Promethearchaeati</taxon>
        <taxon>Candidatus Heimdallarchaeota</taxon>
        <taxon>Candidatus Heimdallarchaeia (ex Rinke et al. 2021) (nom. nud.)</taxon>
        <taxon>Candidatus Heimdallarchaeales</taxon>
        <taxon>Candidatus Heimdallarchaeaceae</taxon>
        <taxon>Candidatus Heimdallarchaeum</taxon>
    </lineage>
</organism>
<evidence type="ECO:0000259" key="1">
    <source>
        <dbReference type="Pfam" id="PF22578"/>
    </source>
</evidence>
<name>A0A9Y1BIJ0_9ARCH</name>
<dbReference type="Pfam" id="PF22578">
    <property type="entry name" value="GGR_cat"/>
    <property type="match status" value="1"/>
</dbReference>